<keyword evidence="1" id="KW-1133">Transmembrane helix</keyword>
<dbReference type="Proteomes" id="UP001262754">
    <property type="component" value="Unassembled WGS sequence"/>
</dbReference>
<name>A0ABU1N5K0_9CAUL</name>
<reference evidence="3 4" key="1">
    <citation type="submission" date="2023-07" db="EMBL/GenBank/DDBJ databases">
        <title>Sorghum-associated microbial communities from plants grown in Nebraska, USA.</title>
        <authorList>
            <person name="Schachtman D."/>
        </authorList>
    </citation>
    <scope>NUCLEOTIDE SEQUENCE [LARGE SCALE GENOMIC DNA]</scope>
    <source>
        <strain evidence="3 4">DS2154</strain>
    </source>
</reference>
<evidence type="ECO:0000256" key="1">
    <source>
        <dbReference type="SAM" id="Phobius"/>
    </source>
</evidence>
<dbReference type="InterPro" id="IPR005543">
    <property type="entry name" value="PASTA_dom"/>
</dbReference>
<comment type="caution">
    <text evidence="3">The sequence shown here is derived from an EMBL/GenBank/DDBJ whole genome shotgun (WGS) entry which is preliminary data.</text>
</comment>
<proteinExistence type="predicted"/>
<feature type="transmembrane region" description="Helical" evidence="1">
    <location>
        <begin position="130"/>
        <end position="153"/>
    </location>
</feature>
<protein>
    <recommendedName>
        <fullName evidence="2">PASTA domain-containing protein</fullName>
    </recommendedName>
</protein>
<keyword evidence="1" id="KW-0812">Transmembrane</keyword>
<sequence length="358" mass="37808">MPSFEIPDGPTAIALKKEGAFHKGSAVFGVTNKTGEGLTARFSVQVQGDGKAEWYQVQGETERTVAAGENQTVTVVGKIPAATPPGQHRIKLRAINVNDPDNDSTDSAAATVTVPAAETAARPIKKPFPWWILAVVGGVLVLVIGAIIAIVAMSGGAKVPNVVGQPYAEAVKALEKAGYKTVKRTDKATGEKPPEVVLDQTPAAEAKAKKTEAVLLTVAVPMPVVAPDEPKDEPPIEQPAEANCDPAVGACIEGFVWRAASPDDRVCVTPESRYLASLENGQAGARRNPNGGPYGPDTCLQGYVWRDGFANDHVCVTVERRTVVAQENAAGSSRYRACRPKIAIPRPTTRPKITLPSR</sequence>
<evidence type="ECO:0000259" key="2">
    <source>
        <dbReference type="PROSITE" id="PS51178"/>
    </source>
</evidence>
<accession>A0ABU1N5K0</accession>
<organism evidence="3 4">
    <name type="scientific">Caulobacter rhizosphaerae</name>
    <dbReference type="NCBI Taxonomy" id="2010972"/>
    <lineage>
        <taxon>Bacteria</taxon>
        <taxon>Pseudomonadati</taxon>
        <taxon>Pseudomonadota</taxon>
        <taxon>Alphaproteobacteria</taxon>
        <taxon>Caulobacterales</taxon>
        <taxon>Caulobacteraceae</taxon>
        <taxon>Caulobacter</taxon>
    </lineage>
</organism>
<dbReference type="Gene3D" id="3.30.10.20">
    <property type="match status" value="1"/>
</dbReference>
<keyword evidence="4" id="KW-1185">Reference proteome</keyword>
<dbReference type="EMBL" id="JAVDRL010000012">
    <property type="protein sequence ID" value="MDR6533355.1"/>
    <property type="molecule type" value="Genomic_DNA"/>
</dbReference>
<evidence type="ECO:0000313" key="3">
    <source>
        <dbReference type="EMBL" id="MDR6533355.1"/>
    </source>
</evidence>
<keyword evidence="1" id="KW-0472">Membrane</keyword>
<dbReference type="CDD" id="cd06577">
    <property type="entry name" value="PASTA_pknB"/>
    <property type="match status" value="1"/>
</dbReference>
<evidence type="ECO:0000313" key="4">
    <source>
        <dbReference type="Proteomes" id="UP001262754"/>
    </source>
</evidence>
<gene>
    <name evidence="3" type="ORF">J2800_004117</name>
</gene>
<dbReference type="Pfam" id="PF03793">
    <property type="entry name" value="PASTA"/>
    <property type="match status" value="1"/>
</dbReference>
<dbReference type="RefSeq" id="WP_056753818.1">
    <property type="nucleotide sequence ID" value="NZ_JAVDRL010000012.1"/>
</dbReference>
<dbReference type="PROSITE" id="PS51178">
    <property type="entry name" value="PASTA"/>
    <property type="match status" value="1"/>
</dbReference>
<feature type="domain" description="PASTA" evidence="2">
    <location>
        <begin position="156"/>
        <end position="220"/>
    </location>
</feature>
<dbReference type="SMART" id="SM00740">
    <property type="entry name" value="PASTA"/>
    <property type="match status" value="1"/>
</dbReference>